<evidence type="ECO:0000259" key="9">
    <source>
        <dbReference type="PROSITE" id="PS50042"/>
    </source>
</evidence>
<dbReference type="InterPro" id="IPR003018">
    <property type="entry name" value="GAF"/>
</dbReference>
<accession>A0A0S4NC80</accession>
<accession>A0A0P1LWH3</accession>
<dbReference type="PROSITE" id="PS00889">
    <property type="entry name" value="CNMP_BINDING_2"/>
    <property type="match status" value="1"/>
</dbReference>
<dbReference type="EMBL" id="FAOP01000011">
    <property type="protein sequence ID" value="CUU08794.1"/>
    <property type="molecule type" value="Genomic_DNA"/>
</dbReference>
<dbReference type="PROSITE" id="PS00888">
    <property type="entry name" value="CNMP_BINDING_1"/>
    <property type="match status" value="1"/>
</dbReference>
<dbReference type="PROSITE" id="PS50109">
    <property type="entry name" value="HIS_KIN"/>
    <property type="match status" value="1"/>
</dbReference>
<keyword evidence="6 11" id="KW-0418">Kinase</keyword>
<accession>A0A0N7MSL8</accession>
<accession>A0A0P1LSG0</accession>
<dbReference type="InterPro" id="IPR018490">
    <property type="entry name" value="cNMP-bd_dom_sf"/>
</dbReference>
<dbReference type="InterPro" id="IPR029016">
    <property type="entry name" value="GAF-like_dom_sf"/>
</dbReference>
<dbReference type="OrthoDB" id="9761634at2"/>
<dbReference type="InterPro" id="IPR036890">
    <property type="entry name" value="HATPase_C_sf"/>
</dbReference>
<keyword evidence="3" id="KW-0597">Phosphoprotein</keyword>
<evidence type="ECO:0000256" key="6">
    <source>
        <dbReference type="ARBA" id="ARBA00022777"/>
    </source>
</evidence>
<keyword evidence="5" id="KW-0547">Nucleotide-binding</keyword>
<dbReference type="SMART" id="SM00065">
    <property type="entry name" value="GAF"/>
    <property type="match status" value="1"/>
</dbReference>
<dbReference type="InterPro" id="IPR003594">
    <property type="entry name" value="HATPase_dom"/>
</dbReference>
<dbReference type="Pfam" id="PF00512">
    <property type="entry name" value="HisKA"/>
    <property type="match status" value="1"/>
</dbReference>
<feature type="domain" description="Histidine kinase" evidence="10">
    <location>
        <begin position="334"/>
        <end position="541"/>
    </location>
</feature>
<dbReference type="InterPro" id="IPR036097">
    <property type="entry name" value="HisK_dim/P_sf"/>
</dbReference>
<dbReference type="Gene3D" id="2.60.120.10">
    <property type="entry name" value="Jelly Rolls"/>
    <property type="match status" value="1"/>
</dbReference>
<dbReference type="Gene3D" id="3.30.565.10">
    <property type="entry name" value="Histidine kinase-like ATPase, C-terminal domain"/>
    <property type="match status" value="1"/>
</dbReference>
<sequence length="543" mass="61379">MTKETIKFLQQNKLLAGVSEDLINEIAQNLFIETFKPGDIIIHEGEPGDKVYLIAKGRVKVVKLADSSGKVLMELTDSDFFGEMALIDLHPRSASVVALTDCEILSIPGDYFEKLIHAHPQILINIAKILSERLRLSNEKILRDFIEYEKEVTEQINRLNYLIEITKRVNSTINLDELLKIILEIALEITNADRGTVYLVDELKGEIWSKVLEGNELTEIRLPIGKGIAGYVAQTGETVNIKDAYQDPRFNPEIDLKTGYKTRTILCMPIKDKSDKIVGVFQLINKKDSFFTKKDEEMLNALSIHASIAIQNAKMAQELVNNERLAIVGKMASSIIHDIKNPMTTIKAYAQVLRKKIGESEAIKLVDEVIKQIDRLVNMTQEILDFSRGVTSIEFSKINLGDFIDGVIAFLNEDFKKNKIEIEKQIEFDGEVEIDVDKMTRVVFNIAHNSRDAMPEGGKFIIKTWRENDSFFMQFTDTGKGMPEEVKKKLFEPFVTYGKKHGTGLGMAIVKKIVTEHKGEIFVESELGKGTTITLQLPIVQQK</sequence>
<dbReference type="CDD" id="cd00038">
    <property type="entry name" value="CAP_ED"/>
    <property type="match status" value="1"/>
</dbReference>
<evidence type="ECO:0000256" key="2">
    <source>
        <dbReference type="ARBA" id="ARBA00012438"/>
    </source>
</evidence>
<evidence type="ECO:0000313" key="12">
    <source>
        <dbReference type="Proteomes" id="UP000182011"/>
    </source>
</evidence>
<dbReference type="SUPFAM" id="SSF51206">
    <property type="entry name" value="cAMP-binding domain-like"/>
    <property type="match status" value="1"/>
</dbReference>
<dbReference type="SUPFAM" id="SSF55874">
    <property type="entry name" value="ATPase domain of HSP90 chaperone/DNA topoisomerase II/histidine kinase"/>
    <property type="match status" value="1"/>
</dbReference>
<dbReference type="SMART" id="SM00388">
    <property type="entry name" value="HisKA"/>
    <property type="match status" value="1"/>
</dbReference>
<evidence type="ECO:0000256" key="7">
    <source>
        <dbReference type="ARBA" id="ARBA00022840"/>
    </source>
</evidence>
<dbReference type="SUPFAM" id="SSF47384">
    <property type="entry name" value="Homodimeric domain of signal transducing histidine kinase"/>
    <property type="match status" value="1"/>
</dbReference>
<comment type="catalytic activity">
    <reaction evidence="1">
        <text>ATP + protein L-histidine = ADP + protein N-phospho-L-histidine.</text>
        <dbReference type="EC" id="2.7.13.3"/>
    </reaction>
</comment>
<dbReference type="PRINTS" id="PR00344">
    <property type="entry name" value="BCTRLSENSOR"/>
</dbReference>
<dbReference type="PANTHER" id="PTHR43065:SF10">
    <property type="entry name" value="PEROXIDE STRESS-ACTIVATED HISTIDINE KINASE MAK3"/>
    <property type="match status" value="1"/>
</dbReference>
<dbReference type="RefSeq" id="WP_047134459.1">
    <property type="nucleotide sequence ID" value="NZ_CZVJ01000016.1"/>
</dbReference>
<feature type="domain" description="Cyclic nucleotide-binding" evidence="9">
    <location>
        <begin position="14"/>
        <end position="133"/>
    </location>
</feature>
<dbReference type="Gene3D" id="3.30.450.40">
    <property type="match status" value="1"/>
</dbReference>
<evidence type="ECO:0000256" key="1">
    <source>
        <dbReference type="ARBA" id="ARBA00000085"/>
    </source>
</evidence>
<accession>A0A0P1M918</accession>
<organism evidence="11 12">
    <name type="scientific">Candidatus Kryptonium thompsonii</name>
    <dbReference type="NCBI Taxonomy" id="1633631"/>
    <lineage>
        <taxon>Bacteria</taxon>
        <taxon>Pseudomonadati</taxon>
        <taxon>Candidatus Kryptoniota</taxon>
        <taxon>Candidatus Kryptonium</taxon>
    </lineage>
</organism>
<dbReference type="GO" id="GO:0005524">
    <property type="term" value="F:ATP binding"/>
    <property type="evidence" value="ECO:0007669"/>
    <property type="project" value="UniProtKB-KW"/>
</dbReference>
<evidence type="ECO:0000259" key="10">
    <source>
        <dbReference type="PROSITE" id="PS50109"/>
    </source>
</evidence>
<evidence type="ECO:0000256" key="4">
    <source>
        <dbReference type="ARBA" id="ARBA00022679"/>
    </source>
</evidence>
<dbReference type="Pfam" id="PF00027">
    <property type="entry name" value="cNMP_binding"/>
    <property type="match status" value="1"/>
</dbReference>
<dbReference type="SUPFAM" id="SSF55781">
    <property type="entry name" value="GAF domain-like"/>
    <property type="match status" value="1"/>
</dbReference>
<dbReference type="InterPro" id="IPR005467">
    <property type="entry name" value="His_kinase_dom"/>
</dbReference>
<accession>A0A0P1MZZ5</accession>
<reference evidence="11 12" key="1">
    <citation type="submission" date="2015-11" db="EMBL/GenBank/DDBJ databases">
        <authorList>
            <person name="Zhang Y."/>
            <person name="Guo Z."/>
        </authorList>
    </citation>
    <scope>NUCLEOTIDE SEQUENCE [LARGE SCALE GENOMIC DNA]</scope>
    <source>
        <strain evidence="11">JGI-4</strain>
    </source>
</reference>
<keyword evidence="8" id="KW-0902">Two-component regulatory system</keyword>
<dbReference type="PANTHER" id="PTHR43065">
    <property type="entry name" value="SENSOR HISTIDINE KINASE"/>
    <property type="match status" value="1"/>
</dbReference>
<evidence type="ECO:0000256" key="8">
    <source>
        <dbReference type="ARBA" id="ARBA00023012"/>
    </source>
</evidence>
<evidence type="ECO:0000256" key="3">
    <source>
        <dbReference type="ARBA" id="ARBA00022553"/>
    </source>
</evidence>
<dbReference type="Pfam" id="PF02518">
    <property type="entry name" value="HATPase_c"/>
    <property type="match status" value="1"/>
</dbReference>
<dbReference type="InterPro" id="IPR018488">
    <property type="entry name" value="cNMP-bd_CS"/>
</dbReference>
<dbReference type="Proteomes" id="UP000182011">
    <property type="component" value="Unassembled WGS sequence"/>
</dbReference>
<proteinExistence type="predicted"/>
<dbReference type="InterPro" id="IPR000595">
    <property type="entry name" value="cNMP-bd_dom"/>
</dbReference>
<dbReference type="GO" id="GO:0000155">
    <property type="term" value="F:phosphorelay sensor kinase activity"/>
    <property type="evidence" value="ECO:0007669"/>
    <property type="project" value="InterPro"/>
</dbReference>
<accession>A0A0N7MPY1</accession>
<dbReference type="SMART" id="SM00100">
    <property type="entry name" value="cNMP"/>
    <property type="match status" value="1"/>
</dbReference>
<evidence type="ECO:0000256" key="5">
    <source>
        <dbReference type="ARBA" id="ARBA00022741"/>
    </source>
</evidence>
<dbReference type="InterPro" id="IPR014710">
    <property type="entry name" value="RmlC-like_jellyroll"/>
</dbReference>
<dbReference type="InterPro" id="IPR003661">
    <property type="entry name" value="HisK_dim/P_dom"/>
</dbReference>
<keyword evidence="4" id="KW-0808">Transferase</keyword>
<dbReference type="AlphaFoldDB" id="A0A0P1M918"/>
<dbReference type="CDD" id="cd00082">
    <property type="entry name" value="HisKA"/>
    <property type="match status" value="1"/>
</dbReference>
<dbReference type="SMART" id="SM00387">
    <property type="entry name" value="HATPase_c"/>
    <property type="match status" value="1"/>
</dbReference>
<dbReference type="InterPro" id="IPR004358">
    <property type="entry name" value="Sig_transdc_His_kin-like_C"/>
</dbReference>
<dbReference type="STRING" id="1633631.GCA_001442925_02177"/>
<protein>
    <recommendedName>
        <fullName evidence="2">histidine kinase</fullName>
        <ecNumber evidence="2">2.7.13.3</ecNumber>
    </recommendedName>
</protein>
<evidence type="ECO:0000313" key="11">
    <source>
        <dbReference type="EMBL" id="CUU08794.1"/>
    </source>
</evidence>
<dbReference type="EC" id="2.7.13.3" evidence="2"/>
<dbReference type="PROSITE" id="PS50042">
    <property type="entry name" value="CNMP_BINDING_3"/>
    <property type="match status" value="1"/>
</dbReference>
<dbReference type="Pfam" id="PF01590">
    <property type="entry name" value="GAF"/>
    <property type="match status" value="1"/>
</dbReference>
<dbReference type="Gene3D" id="1.10.287.130">
    <property type="match status" value="1"/>
</dbReference>
<name>A0A0P1M918_9BACT</name>
<gene>
    <name evidence="11" type="ORF">JGI4_02183</name>
</gene>
<keyword evidence="7" id="KW-0067">ATP-binding</keyword>